<dbReference type="GO" id="GO:1901137">
    <property type="term" value="P:carbohydrate derivative biosynthetic process"/>
    <property type="evidence" value="ECO:0007669"/>
    <property type="project" value="UniProtKB-ARBA"/>
</dbReference>
<dbReference type="InterPro" id="IPR001079">
    <property type="entry name" value="Galectin_CRD"/>
</dbReference>
<dbReference type="Proteomes" id="UP000275267">
    <property type="component" value="Unassembled WGS sequence"/>
</dbReference>
<comment type="caution">
    <text evidence="2">The sequence shown here is derived from an EMBL/GenBank/DDBJ whole genome shotgun (WGS) entry which is preliminary data.</text>
</comment>
<dbReference type="SUPFAM" id="SSF49899">
    <property type="entry name" value="Concanavalin A-like lectins/glucanases"/>
    <property type="match status" value="1"/>
</dbReference>
<organism evidence="2 3">
    <name type="scientific">Panicum miliaceum</name>
    <name type="common">Proso millet</name>
    <name type="synonym">Broomcorn millet</name>
    <dbReference type="NCBI Taxonomy" id="4540"/>
    <lineage>
        <taxon>Eukaryota</taxon>
        <taxon>Viridiplantae</taxon>
        <taxon>Streptophyta</taxon>
        <taxon>Embryophyta</taxon>
        <taxon>Tracheophyta</taxon>
        <taxon>Spermatophyta</taxon>
        <taxon>Magnoliopsida</taxon>
        <taxon>Liliopsida</taxon>
        <taxon>Poales</taxon>
        <taxon>Poaceae</taxon>
        <taxon>PACMAD clade</taxon>
        <taxon>Panicoideae</taxon>
        <taxon>Panicodae</taxon>
        <taxon>Paniceae</taxon>
        <taxon>Panicinae</taxon>
        <taxon>Panicum</taxon>
        <taxon>Panicum sect. Panicum</taxon>
    </lineage>
</organism>
<feature type="domain" description="Galectin" evidence="1">
    <location>
        <begin position="239"/>
        <end position="303"/>
    </location>
</feature>
<dbReference type="OrthoDB" id="5795596at2759"/>
<proteinExistence type="predicted"/>
<protein>
    <submittedName>
        <fullName evidence="2">Beta-1,3-galactosyltransferase 19</fullName>
    </submittedName>
</protein>
<dbReference type="EMBL" id="PQIB02000010">
    <property type="protein sequence ID" value="RLM94195.1"/>
    <property type="molecule type" value="Genomic_DNA"/>
</dbReference>
<evidence type="ECO:0000313" key="3">
    <source>
        <dbReference type="Proteomes" id="UP000275267"/>
    </source>
</evidence>
<name>A0A3L6R4H3_PANMI</name>
<reference evidence="3" key="1">
    <citation type="journal article" date="2019" name="Nat. Commun.">
        <title>The genome of broomcorn millet.</title>
        <authorList>
            <person name="Zou C."/>
            <person name="Miki D."/>
            <person name="Li D."/>
            <person name="Tang Q."/>
            <person name="Xiao L."/>
            <person name="Rajput S."/>
            <person name="Deng P."/>
            <person name="Jia W."/>
            <person name="Huang R."/>
            <person name="Zhang M."/>
            <person name="Sun Y."/>
            <person name="Hu J."/>
            <person name="Fu X."/>
            <person name="Schnable P.S."/>
            <person name="Li F."/>
            <person name="Zhang H."/>
            <person name="Feng B."/>
            <person name="Zhu X."/>
            <person name="Liu R."/>
            <person name="Schnable J.C."/>
            <person name="Zhu J.-K."/>
            <person name="Zhang H."/>
        </authorList>
    </citation>
    <scope>NUCLEOTIDE SEQUENCE [LARGE SCALE GENOMIC DNA]</scope>
</reference>
<dbReference type="STRING" id="4540.A0A3L6R4H3"/>
<dbReference type="GO" id="GO:0016757">
    <property type="term" value="F:glycosyltransferase activity"/>
    <property type="evidence" value="ECO:0007669"/>
    <property type="project" value="UniProtKB-KW"/>
</dbReference>
<evidence type="ECO:0000259" key="1">
    <source>
        <dbReference type="Pfam" id="PF00337"/>
    </source>
</evidence>
<dbReference type="InterPro" id="IPR013320">
    <property type="entry name" value="ConA-like_dom_sf"/>
</dbReference>
<keyword evidence="3" id="KW-1185">Reference proteome</keyword>
<dbReference type="Gene3D" id="2.60.120.200">
    <property type="match status" value="1"/>
</dbReference>
<dbReference type="Pfam" id="PF00337">
    <property type="entry name" value="Gal-bind_lectin"/>
    <property type="match status" value="1"/>
</dbReference>
<dbReference type="GO" id="GO:0030246">
    <property type="term" value="F:carbohydrate binding"/>
    <property type="evidence" value="ECO:0007669"/>
    <property type="project" value="InterPro"/>
</dbReference>
<evidence type="ECO:0000313" key="2">
    <source>
        <dbReference type="EMBL" id="RLM94195.1"/>
    </source>
</evidence>
<dbReference type="AlphaFoldDB" id="A0A3L6R4H3"/>
<accession>A0A3L6R4H3</accession>
<sequence>MAADQDEGGRRQIRTRVMGLSSVEGCRSTATNPLWPRALGPGLRCRTECAAIAQCCEATGEKSCRRGARCPAVDMLSKHWPFEGFAAAALSALGQQRSRRQRYERMTEQRAATVRNAEEARSVATCRCTSTCCYGRRQLCSRAAAAAVWPHARPVPCSSYPDGPPLAQTLTLARPYPAATAASTSLRGLTEEDAASPGSPAASLSVEVIGIRRLEEAIHGIMKATQKSQKMKSWLNRLIFWPSIDWPYPFAEGKQFVLTITAGLEGYHVNVTGRHVTSFPCCTGYNLEDATELSLKGDLAIFAANLPTSPPGFAPQSYVEMSSPLPTSFLLASFQLQKPGDSKCKTAEGVLGTDRGGISSDHGTYLAECLEPQAATVARYYDSFIFFFF</sequence>
<gene>
    <name evidence="2" type="ORF">C2845_PM08G14090</name>
</gene>